<dbReference type="InterPro" id="IPR045865">
    <property type="entry name" value="ACT-like_dom_sf"/>
</dbReference>
<dbReference type="FunFam" id="3.10.20.30:FF:000002">
    <property type="entry name" value="GTP pyrophosphokinase (RelA/SpoT)"/>
    <property type="match status" value="1"/>
</dbReference>
<dbReference type="InterPro" id="IPR012676">
    <property type="entry name" value="TGS-like"/>
</dbReference>
<dbReference type="Pfam" id="PF04607">
    <property type="entry name" value="RelA_SpoT"/>
    <property type="match status" value="1"/>
</dbReference>
<comment type="caution">
    <text evidence="6">The sequence shown here is derived from an EMBL/GenBank/DDBJ whole genome shotgun (WGS) entry which is preliminary data.</text>
</comment>
<dbReference type="GO" id="GO:0005886">
    <property type="term" value="C:plasma membrane"/>
    <property type="evidence" value="ECO:0007669"/>
    <property type="project" value="TreeGrafter"/>
</dbReference>
<dbReference type="Gene3D" id="1.10.3210.10">
    <property type="entry name" value="Hypothetical protein af1432"/>
    <property type="match status" value="1"/>
</dbReference>
<dbReference type="SMART" id="SM00471">
    <property type="entry name" value="HDc"/>
    <property type="match status" value="1"/>
</dbReference>
<dbReference type="AlphaFoldDB" id="A0A5J4L2B3"/>
<sequence>MKTINALIEKILSYNPKADVEIIKKAYVFSREAHCSQKRIEGSPYIHHPLAVAEILADMKLDTATIAAGLLHDTVEDTGTSTEDIKEMFGQEIAFLVDALTKLSKVEFKTKEEAQAENFRKMLLAMSKDVRVILIKFADRLHNMRTIKHLPDEKQRRIASETLDIYAPLANRLGIGWLRTEFEDLSFKTLMPDLFDDLQKKVAKRKEDQMKYIDEVRDIISEKLTAQGIPAKVKGRVKHYYGIYQKMVAQKIPFEQVHDVIGLRIITDTVSHCYDILGIIHSLWPLVPGRFKDFISLPKSNMYQSLHTTVIGPGGDRVEFQIRTDDMNEIAEEGIAAHWRYKERDSIDKKNTKFIAWLRELVKEISDAKEFLEAVKGEVIPETVYVFTPNGDIKELPIGSTPIDFAYSIHTQVGHKCIGAKANGRIVPLRYKLNSGDVVEIITSPSHGPSKDWLKFVVTQRAKSRIKQWIKTEERKQSIELGTKLVEDEIRRHGLSLSILKSEKVNEVLKYFSHQTLEDLYVSIGYGKISAHQVINRLVPEKIEKTEDVEVPKLTRPQRDKGSVITIKGIDNVLYHIAKCCFPVPGDNIVGFITKGKGVTIHRKECNNLERLAVDSERLIDVQWSRDSDVTSQTRLYIESIDKPGMLASLSALISSADVNISSLKANSTHDKRALFELTLEIKNRNQLINLVSKITQMDGVLNVRR</sequence>
<dbReference type="Pfam" id="PF19296">
    <property type="entry name" value="RelA_AH_RIS"/>
    <property type="match status" value="1"/>
</dbReference>
<comment type="similarity">
    <text evidence="1">Belongs to the RelA/SpoT family.</text>
</comment>
<dbReference type="PROSITE" id="PS51880">
    <property type="entry name" value="TGS"/>
    <property type="match status" value="1"/>
</dbReference>
<dbReference type="InterPro" id="IPR033655">
    <property type="entry name" value="TGS_RelA/SpoT"/>
</dbReference>
<feature type="domain" description="TGS" evidence="5">
    <location>
        <begin position="380"/>
        <end position="443"/>
    </location>
</feature>
<dbReference type="FunFam" id="3.30.460.10:FF:000001">
    <property type="entry name" value="GTP pyrophosphokinase RelA"/>
    <property type="match status" value="1"/>
</dbReference>
<dbReference type="Gene3D" id="3.10.20.30">
    <property type="match status" value="1"/>
</dbReference>
<dbReference type="CDD" id="cd04876">
    <property type="entry name" value="ACT_RelA-SpoT"/>
    <property type="match status" value="1"/>
</dbReference>
<dbReference type="InterPro" id="IPR045600">
    <property type="entry name" value="RelA/SpoT_AH_RIS"/>
</dbReference>
<gene>
    <name evidence="6" type="ORF">A45J_0628</name>
</gene>
<dbReference type="PROSITE" id="PS51831">
    <property type="entry name" value="HD"/>
    <property type="match status" value="1"/>
</dbReference>
<dbReference type="InterPro" id="IPR007685">
    <property type="entry name" value="RelA_SpoT"/>
</dbReference>
<dbReference type="SUPFAM" id="SSF55021">
    <property type="entry name" value="ACT-like"/>
    <property type="match status" value="1"/>
</dbReference>
<dbReference type="Pfam" id="PF02824">
    <property type="entry name" value="TGS"/>
    <property type="match status" value="1"/>
</dbReference>
<dbReference type="PANTHER" id="PTHR21262">
    <property type="entry name" value="GUANOSINE-3',5'-BIS DIPHOSPHATE 3'-PYROPHOSPHOHYDROLASE"/>
    <property type="match status" value="1"/>
</dbReference>
<dbReference type="CDD" id="cd00077">
    <property type="entry name" value="HDc"/>
    <property type="match status" value="1"/>
</dbReference>
<dbReference type="SUPFAM" id="SSF81301">
    <property type="entry name" value="Nucleotidyltransferase"/>
    <property type="match status" value="1"/>
</dbReference>
<dbReference type="SUPFAM" id="SSF81271">
    <property type="entry name" value="TGS-like"/>
    <property type="match status" value="1"/>
</dbReference>
<dbReference type="InterPro" id="IPR004095">
    <property type="entry name" value="TGS"/>
</dbReference>
<organism evidence="6">
    <name type="scientific">hot springs metagenome</name>
    <dbReference type="NCBI Taxonomy" id="433727"/>
    <lineage>
        <taxon>unclassified sequences</taxon>
        <taxon>metagenomes</taxon>
        <taxon>ecological metagenomes</taxon>
    </lineage>
</organism>
<accession>A0A5J4L2B3</accession>
<dbReference type="InterPro" id="IPR003607">
    <property type="entry name" value="HD/PDEase_dom"/>
</dbReference>
<dbReference type="InterPro" id="IPR012675">
    <property type="entry name" value="Beta-grasp_dom_sf"/>
</dbReference>
<evidence type="ECO:0000256" key="2">
    <source>
        <dbReference type="ARBA" id="ARBA00025704"/>
    </source>
</evidence>
<feature type="domain" description="ACT" evidence="3">
    <location>
        <begin position="635"/>
        <end position="706"/>
    </location>
</feature>
<feature type="domain" description="HD" evidence="4">
    <location>
        <begin position="45"/>
        <end position="144"/>
    </location>
</feature>
<dbReference type="GO" id="GO:0015969">
    <property type="term" value="P:guanosine tetraphosphate metabolic process"/>
    <property type="evidence" value="ECO:0007669"/>
    <property type="project" value="InterPro"/>
</dbReference>
<dbReference type="NCBIfam" id="TIGR00691">
    <property type="entry name" value="spoT_relA"/>
    <property type="match status" value="1"/>
</dbReference>
<dbReference type="CDD" id="cd05399">
    <property type="entry name" value="NT_Rel-Spo_like"/>
    <property type="match status" value="1"/>
</dbReference>
<dbReference type="CDD" id="cd01668">
    <property type="entry name" value="TGS_RSH"/>
    <property type="match status" value="1"/>
</dbReference>
<dbReference type="Pfam" id="PF13291">
    <property type="entry name" value="ACT_4"/>
    <property type="match status" value="1"/>
</dbReference>
<evidence type="ECO:0000256" key="1">
    <source>
        <dbReference type="ARBA" id="ARBA00007476"/>
    </source>
</evidence>
<dbReference type="GO" id="GO:0016787">
    <property type="term" value="F:hydrolase activity"/>
    <property type="evidence" value="ECO:0007669"/>
    <property type="project" value="UniProtKB-KW"/>
</dbReference>
<protein>
    <submittedName>
        <fullName evidence="6">Bifunctional (P)ppGpp synthetase/guanosine-3',5'-bis(Diphosphate) 3'-pyrophosphohydrolase</fullName>
    </submittedName>
</protein>
<proteinExistence type="inferred from homology"/>
<dbReference type="Gene3D" id="3.30.70.260">
    <property type="match status" value="1"/>
</dbReference>
<dbReference type="InterPro" id="IPR043519">
    <property type="entry name" value="NT_sf"/>
</dbReference>
<dbReference type="PANTHER" id="PTHR21262:SF31">
    <property type="entry name" value="GTP PYROPHOSPHOKINASE"/>
    <property type="match status" value="1"/>
</dbReference>
<evidence type="ECO:0000259" key="5">
    <source>
        <dbReference type="PROSITE" id="PS51880"/>
    </source>
</evidence>
<dbReference type="InterPro" id="IPR006674">
    <property type="entry name" value="HD_domain"/>
</dbReference>
<dbReference type="Pfam" id="PF13328">
    <property type="entry name" value="HD_4"/>
    <property type="match status" value="1"/>
</dbReference>
<dbReference type="InterPro" id="IPR004811">
    <property type="entry name" value="RelA/Spo_fam"/>
</dbReference>
<comment type="pathway">
    <text evidence="2">Purine metabolism.</text>
</comment>
<reference evidence="6" key="1">
    <citation type="submission" date="2019-10" db="EMBL/GenBank/DDBJ databases">
        <title>Metagenomic sequencing of thiosulfate-disproportionating enrichment culture.</title>
        <authorList>
            <person name="Umezawa K."/>
            <person name="Kojima H."/>
            <person name="Fukui M."/>
        </authorList>
    </citation>
    <scope>NUCLEOTIDE SEQUENCE</scope>
    <source>
        <strain evidence="6">45J</strain>
    </source>
</reference>
<dbReference type="InterPro" id="IPR002912">
    <property type="entry name" value="ACT_dom"/>
</dbReference>
<evidence type="ECO:0000259" key="4">
    <source>
        <dbReference type="PROSITE" id="PS51831"/>
    </source>
</evidence>
<dbReference type="PROSITE" id="PS51671">
    <property type="entry name" value="ACT"/>
    <property type="match status" value="1"/>
</dbReference>
<keyword evidence="6" id="KW-0378">Hydrolase</keyword>
<evidence type="ECO:0000259" key="3">
    <source>
        <dbReference type="PROSITE" id="PS51671"/>
    </source>
</evidence>
<name>A0A5J4L2B3_9ZZZZ</name>
<dbReference type="SMART" id="SM00954">
    <property type="entry name" value="RelA_SpoT"/>
    <property type="match status" value="1"/>
</dbReference>
<dbReference type="Gene3D" id="3.30.460.10">
    <property type="entry name" value="Beta Polymerase, domain 2"/>
    <property type="match status" value="1"/>
</dbReference>
<dbReference type="FunFam" id="1.10.3210.10:FF:000001">
    <property type="entry name" value="GTP pyrophosphokinase RelA"/>
    <property type="match status" value="1"/>
</dbReference>
<dbReference type="SUPFAM" id="SSF109604">
    <property type="entry name" value="HD-domain/PDEase-like"/>
    <property type="match status" value="1"/>
</dbReference>
<dbReference type="EMBL" id="BLAB01000001">
    <property type="protein sequence ID" value="GER92897.1"/>
    <property type="molecule type" value="Genomic_DNA"/>
</dbReference>
<evidence type="ECO:0000313" key="6">
    <source>
        <dbReference type="EMBL" id="GER92897.1"/>
    </source>
</evidence>